<feature type="compositionally biased region" description="Basic and acidic residues" evidence="6">
    <location>
        <begin position="167"/>
        <end position="179"/>
    </location>
</feature>
<evidence type="ECO:0000256" key="2">
    <source>
        <dbReference type="ARBA" id="ARBA00010077"/>
    </source>
</evidence>
<accession>A0A9W8I4C7</accession>
<feature type="compositionally biased region" description="Basic and acidic residues" evidence="6">
    <location>
        <begin position="187"/>
        <end position="213"/>
    </location>
</feature>
<dbReference type="EMBL" id="JANBUW010000744">
    <property type="protein sequence ID" value="KAJ2845660.1"/>
    <property type="molecule type" value="Genomic_DNA"/>
</dbReference>
<evidence type="ECO:0000256" key="4">
    <source>
        <dbReference type="ARBA" id="ARBA00023242"/>
    </source>
</evidence>
<evidence type="ECO:0000313" key="8">
    <source>
        <dbReference type="Proteomes" id="UP001139887"/>
    </source>
</evidence>
<proteinExistence type="inferred from homology"/>
<evidence type="ECO:0000256" key="5">
    <source>
        <dbReference type="RuleBase" id="RU364132"/>
    </source>
</evidence>
<protein>
    <recommendedName>
        <fullName evidence="5">Ribosome biogenesis regulatory protein</fullName>
    </recommendedName>
</protein>
<evidence type="ECO:0000256" key="3">
    <source>
        <dbReference type="ARBA" id="ARBA00022517"/>
    </source>
</evidence>
<comment type="caution">
    <text evidence="7">The sequence shown here is derived from an EMBL/GenBank/DDBJ whole genome shotgun (WGS) entry which is preliminary data.</text>
</comment>
<dbReference type="GO" id="GO:0005634">
    <property type="term" value="C:nucleus"/>
    <property type="evidence" value="ECO:0007669"/>
    <property type="project" value="UniProtKB-SubCell"/>
</dbReference>
<reference evidence="7" key="1">
    <citation type="submission" date="2022-07" db="EMBL/GenBank/DDBJ databases">
        <title>Phylogenomic reconstructions and comparative analyses of Kickxellomycotina fungi.</title>
        <authorList>
            <person name="Reynolds N.K."/>
            <person name="Stajich J.E."/>
            <person name="Barry K."/>
            <person name="Grigoriev I.V."/>
            <person name="Crous P."/>
            <person name="Smith M.E."/>
        </authorList>
    </citation>
    <scope>NUCLEOTIDE SEQUENCE</scope>
    <source>
        <strain evidence="7">NRRL 1566</strain>
    </source>
</reference>
<keyword evidence="4 5" id="KW-0539">Nucleus</keyword>
<evidence type="ECO:0000256" key="6">
    <source>
        <dbReference type="SAM" id="MobiDB-lite"/>
    </source>
</evidence>
<keyword evidence="8" id="KW-1185">Reference proteome</keyword>
<evidence type="ECO:0000256" key="1">
    <source>
        <dbReference type="ARBA" id="ARBA00004123"/>
    </source>
</evidence>
<dbReference type="Proteomes" id="UP001139887">
    <property type="component" value="Unassembled WGS sequence"/>
</dbReference>
<evidence type="ECO:0000313" key="7">
    <source>
        <dbReference type="EMBL" id="KAJ2845660.1"/>
    </source>
</evidence>
<name>A0A9W8I4C7_9FUNG</name>
<comment type="similarity">
    <text evidence="2 5">Belongs to the RRS1 family.</text>
</comment>
<dbReference type="Pfam" id="PF04939">
    <property type="entry name" value="RRS1"/>
    <property type="match status" value="1"/>
</dbReference>
<keyword evidence="3 5" id="KW-0690">Ribosome biogenesis</keyword>
<dbReference type="AlphaFoldDB" id="A0A9W8I4C7"/>
<organism evidence="7 8">
    <name type="scientific">Coemansia brasiliensis</name>
    <dbReference type="NCBI Taxonomy" id="2650707"/>
    <lineage>
        <taxon>Eukaryota</taxon>
        <taxon>Fungi</taxon>
        <taxon>Fungi incertae sedis</taxon>
        <taxon>Zoopagomycota</taxon>
        <taxon>Kickxellomycotina</taxon>
        <taxon>Kickxellomycetes</taxon>
        <taxon>Kickxellales</taxon>
        <taxon>Kickxellaceae</taxon>
        <taxon>Coemansia</taxon>
    </lineage>
</organism>
<feature type="non-terminal residue" evidence="7">
    <location>
        <position position="213"/>
    </location>
</feature>
<gene>
    <name evidence="7" type="primary">RRS1_2</name>
    <name evidence="7" type="ORF">IWW36_004690</name>
</gene>
<feature type="region of interest" description="Disordered" evidence="6">
    <location>
        <begin position="155"/>
        <end position="213"/>
    </location>
</feature>
<dbReference type="GO" id="GO:0042254">
    <property type="term" value="P:ribosome biogenesis"/>
    <property type="evidence" value="ECO:0007669"/>
    <property type="project" value="UniProtKB-KW"/>
</dbReference>
<comment type="subcellular location">
    <subcellularLocation>
        <location evidence="1 5">Nucleus</location>
    </subcellularLocation>
</comment>
<sequence>MDVSGILEEHKSRFKSVQVDRLIPVEHDLGLLASYDINMLDEGKLSASKKKRDAYLLELSREGAQMLVNELFNQPTSVDDDSVYAVLPKITTTLPREKPLPKEKPMTRWEKFAKIKGIENRKKSRMVFDENAGEWRPRYGFKGVNNDDQKPWLIEVPGNADPYEDQYQVRRDEKKERVDKNKRRQARNMEERAATERGLNPREMRKRELQRAL</sequence>
<dbReference type="OrthoDB" id="28455at2759"/>
<dbReference type="InterPro" id="IPR007023">
    <property type="entry name" value="Ribosom_reg"/>
</dbReference>
<comment type="function">
    <text evidence="5">Involved in ribosomal large subunit assembly.</text>
</comment>